<feature type="region of interest" description="Disordered" evidence="1">
    <location>
        <begin position="28"/>
        <end position="123"/>
    </location>
</feature>
<name>A0A7N2N1K3_QUELO</name>
<sequence length="123" mass="13277">MEVERKKNQSLYSSTFAALVKEQYVPNIGETPGPRGPPVMYATPPHFGNHEMSARPRVHGDDQYVTNIGENPGPRGPPVLYATPPHFGNHEMNAAGPRVHGEYVPLAKGPVPPSAPNPITHGP</sequence>
<evidence type="ECO:0000313" key="3">
    <source>
        <dbReference type="Proteomes" id="UP000594261"/>
    </source>
</evidence>
<dbReference type="EMBL" id="LRBV02000012">
    <property type="status" value="NOT_ANNOTATED_CDS"/>
    <property type="molecule type" value="Genomic_DNA"/>
</dbReference>
<organism evidence="2 3">
    <name type="scientific">Quercus lobata</name>
    <name type="common">Valley oak</name>
    <dbReference type="NCBI Taxonomy" id="97700"/>
    <lineage>
        <taxon>Eukaryota</taxon>
        <taxon>Viridiplantae</taxon>
        <taxon>Streptophyta</taxon>
        <taxon>Embryophyta</taxon>
        <taxon>Tracheophyta</taxon>
        <taxon>Spermatophyta</taxon>
        <taxon>Magnoliopsida</taxon>
        <taxon>eudicotyledons</taxon>
        <taxon>Gunneridae</taxon>
        <taxon>Pentapetalae</taxon>
        <taxon>rosids</taxon>
        <taxon>fabids</taxon>
        <taxon>Fagales</taxon>
        <taxon>Fagaceae</taxon>
        <taxon>Quercus</taxon>
    </lineage>
</organism>
<reference evidence="2" key="2">
    <citation type="submission" date="2021-01" db="UniProtKB">
        <authorList>
            <consortium name="EnsemblPlants"/>
        </authorList>
    </citation>
    <scope>IDENTIFICATION</scope>
</reference>
<protein>
    <submittedName>
        <fullName evidence="2">Uncharacterized protein</fullName>
    </submittedName>
</protein>
<dbReference type="AlphaFoldDB" id="A0A7N2N1K3"/>
<evidence type="ECO:0000313" key="2">
    <source>
        <dbReference type="EnsemblPlants" id="QL12p002071:mrna:CDS:2"/>
    </source>
</evidence>
<proteinExistence type="predicted"/>
<dbReference type="EnsemblPlants" id="QL12p002071:mrna">
    <property type="protein sequence ID" value="QL12p002071:mrna:CDS:2"/>
    <property type="gene ID" value="QL12p002071"/>
</dbReference>
<reference evidence="2 3" key="1">
    <citation type="journal article" date="2016" name="G3 (Bethesda)">
        <title>First Draft Assembly and Annotation of the Genome of a California Endemic Oak Quercus lobata Nee (Fagaceae).</title>
        <authorList>
            <person name="Sork V.L."/>
            <person name="Fitz-Gibbon S.T."/>
            <person name="Puiu D."/>
            <person name="Crepeau M."/>
            <person name="Gugger P.F."/>
            <person name="Sherman R."/>
            <person name="Stevens K."/>
            <person name="Langley C.H."/>
            <person name="Pellegrini M."/>
            <person name="Salzberg S.L."/>
        </authorList>
    </citation>
    <scope>NUCLEOTIDE SEQUENCE [LARGE SCALE GENOMIC DNA]</scope>
    <source>
        <strain evidence="2 3">cv. SW786</strain>
    </source>
</reference>
<accession>A0A7N2N1K3</accession>
<feature type="compositionally biased region" description="Basic and acidic residues" evidence="1">
    <location>
        <begin position="48"/>
        <end position="62"/>
    </location>
</feature>
<dbReference type="Proteomes" id="UP000594261">
    <property type="component" value="Chromosome 12"/>
</dbReference>
<keyword evidence="3" id="KW-1185">Reference proteome</keyword>
<evidence type="ECO:0000256" key="1">
    <source>
        <dbReference type="SAM" id="MobiDB-lite"/>
    </source>
</evidence>
<dbReference type="Gramene" id="QL12p002071:mrna">
    <property type="protein sequence ID" value="QL12p002071:mrna:CDS:2"/>
    <property type="gene ID" value="QL12p002071"/>
</dbReference>
<dbReference type="InParanoid" id="A0A7N2N1K3"/>